<dbReference type="InterPro" id="IPR052517">
    <property type="entry name" value="GlcG_carb_metab_protein"/>
</dbReference>
<accession>A0A1L3I2P2</accession>
<evidence type="ECO:0000313" key="1">
    <source>
        <dbReference type="EMBL" id="APG46390.1"/>
    </source>
</evidence>
<sequence length="163" mass="16608">MGSGAVPGPFFTNIPEHIKDTEMTLTLDQARSIIEHTRAKGREMALKPLSVVVLDAGGHVLAFEREDGAAPGRFAIAHGKAYGAVMLGMAGTAQMARAEQQAYFMAAVNGVYGGQVIPVPGGVLLRSEAGAVIGAVGVTGDTSDNDAEAAMAGIRATGLSGEV</sequence>
<evidence type="ECO:0008006" key="3">
    <source>
        <dbReference type="Google" id="ProtNLM"/>
    </source>
</evidence>
<dbReference type="Gene3D" id="3.30.450.150">
    <property type="entry name" value="Haem-degrading domain"/>
    <property type="match status" value="1"/>
</dbReference>
<protein>
    <recommendedName>
        <fullName evidence="3">Glcg protein</fullName>
    </recommendedName>
</protein>
<dbReference type="PANTHER" id="PTHR34309:SF10">
    <property type="entry name" value="SLR1406 PROTEIN"/>
    <property type="match status" value="1"/>
</dbReference>
<evidence type="ECO:0000313" key="2">
    <source>
        <dbReference type="Proteomes" id="UP000183859"/>
    </source>
</evidence>
<dbReference type="AlphaFoldDB" id="A0A1L3I2P2"/>
<proteinExistence type="predicted"/>
<organism evidence="1 2">
    <name type="scientific">Phaeobacter porticola</name>
    <dbReference type="NCBI Taxonomy" id="1844006"/>
    <lineage>
        <taxon>Bacteria</taxon>
        <taxon>Pseudomonadati</taxon>
        <taxon>Pseudomonadota</taxon>
        <taxon>Alphaproteobacteria</taxon>
        <taxon>Rhodobacterales</taxon>
        <taxon>Roseobacteraceae</taxon>
        <taxon>Phaeobacter</taxon>
    </lineage>
</organism>
<dbReference type="Pfam" id="PF03928">
    <property type="entry name" value="HbpS-like"/>
    <property type="match status" value="1"/>
</dbReference>
<keyword evidence="2" id="KW-1185">Reference proteome</keyword>
<reference evidence="2" key="1">
    <citation type="submission" date="2016-07" db="EMBL/GenBank/DDBJ databases">
        <title>Phaeobacter portensis sp. nov., a tropodithietic acid producing bacterium isolated from a German harbor.</title>
        <authorList>
            <person name="Freese H.M."/>
            <person name="Bunk B."/>
            <person name="Breider S."/>
            <person name="Brinkhoff T."/>
        </authorList>
    </citation>
    <scope>NUCLEOTIDE SEQUENCE [LARGE SCALE GENOMIC DNA]</scope>
    <source>
        <strain evidence="2">P97</strain>
    </source>
</reference>
<dbReference type="Proteomes" id="UP000183859">
    <property type="component" value="Chromosome"/>
</dbReference>
<name>A0A1L3I2P2_9RHOB</name>
<dbReference type="KEGG" id="php:PhaeoP97_00963"/>
<dbReference type="SUPFAM" id="SSF143744">
    <property type="entry name" value="GlcG-like"/>
    <property type="match status" value="1"/>
</dbReference>
<dbReference type="InterPro" id="IPR038084">
    <property type="entry name" value="PduO/GlcC-like_sf"/>
</dbReference>
<dbReference type="STRING" id="1844006.PhaeoP97_00963"/>
<gene>
    <name evidence="1" type="ORF">PhaeoP97_00963</name>
</gene>
<dbReference type="InterPro" id="IPR005624">
    <property type="entry name" value="PduO/GlcC-like"/>
</dbReference>
<dbReference type="EMBL" id="CP016364">
    <property type="protein sequence ID" value="APG46390.1"/>
    <property type="molecule type" value="Genomic_DNA"/>
</dbReference>
<dbReference type="PANTHER" id="PTHR34309">
    <property type="entry name" value="SLR1406 PROTEIN"/>
    <property type="match status" value="1"/>
</dbReference>